<feature type="domain" description="Pyridoxine 5'-phosphate oxidase dimerisation C-terminal" evidence="19">
    <location>
        <begin position="309"/>
        <end position="364"/>
    </location>
</feature>
<dbReference type="Pfam" id="PF01243">
    <property type="entry name" value="PNPOx_N"/>
    <property type="match status" value="1"/>
</dbReference>
<dbReference type="FunFam" id="2.30.110.10:FF:000020">
    <property type="entry name" value="PNPO isoform 11"/>
    <property type="match status" value="1"/>
</dbReference>
<comment type="cofactor">
    <cofactor evidence="1">
        <name>FMN</name>
        <dbReference type="ChEBI" id="CHEBI:58210"/>
    </cofactor>
</comment>
<dbReference type="InterPro" id="IPR000659">
    <property type="entry name" value="Pyridox_Oxase"/>
</dbReference>
<dbReference type="PROSITE" id="PS01064">
    <property type="entry name" value="PYRIDOX_OXIDASE"/>
    <property type="match status" value="1"/>
</dbReference>
<evidence type="ECO:0000256" key="6">
    <source>
        <dbReference type="ARBA" id="ARBA00011738"/>
    </source>
</evidence>
<keyword evidence="11" id="KW-0560">Oxidoreductase</keyword>
<dbReference type="FunCoup" id="G5BY20">
    <property type="interactions" value="1473"/>
</dbReference>
<evidence type="ECO:0000256" key="1">
    <source>
        <dbReference type="ARBA" id="ARBA00001917"/>
    </source>
</evidence>
<dbReference type="Gene3D" id="2.30.110.10">
    <property type="entry name" value="Electron Transport, Fmn-binding Protein, Chain A"/>
    <property type="match status" value="2"/>
</dbReference>
<comment type="catalytic activity">
    <reaction evidence="14">
        <text>pyridoxine 5'-phosphate + O2 = pyridoxal 5'-phosphate + H2O2</text>
        <dbReference type="Rhea" id="RHEA:15149"/>
        <dbReference type="ChEBI" id="CHEBI:15379"/>
        <dbReference type="ChEBI" id="CHEBI:16240"/>
        <dbReference type="ChEBI" id="CHEBI:58589"/>
        <dbReference type="ChEBI" id="CHEBI:597326"/>
        <dbReference type="EC" id="1.4.3.5"/>
    </reaction>
    <physiologicalReaction direction="left-to-right" evidence="14">
        <dbReference type="Rhea" id="RHEA:15150"/>
    </physiologicalReaction>
</comment>
<evidence type="ECO:0000256" key="5">
    <source>
        <dbReference type="ARBA" id="ARBA00007301"/>
    </source>
</evidence>
<evidence type="ECO:0000256" key="17">
    <source>
        <dbReference type="SAM" id="MobiDB-lite"/>
    </source>
</evidence>
<dbReference type="InterPro" id="IPR011576">
    <property type="entry name" value="Pyridox_Oxase_N"/>
</dbReference>
<comment type="pathway">
    <text evidence="4">Cofactor metabolism; pyridoxal 5'-phosphate salvage; pyridoxal 5'-phosphate from pyridoxine 5'-phosphate: step 1/1.</text>
</comment>
<comment type="function">
    <text evidence="2">Catalyzes the oxidation of either pyridoxine 5'-phosphate (PNP) or pyridoxamine 5'-phosphate (PMP) into pyridoxal 5'-phosphate (PLP).</text>
</comment>
<dbReference type="UniPathway" id="UPA01068">
    <property type="reaction ID" value="UER00304"/>
</dbReference>
<dbReference type="PANTHER" id="PTHR10851:SF0">
    <property type="entry name" value="PYRIDOXINE-5'-PHOSPHATE OXIDASE"/>
    <property type="match status" value="1"/>
</dbReference>
<evidence type="ECO:0000313" key="20">
    <source>
        <dbReference type="EMBL" id="EHB14181.1"/>
    </source>
</evidence>
<dbReference type="EMBL" id="JH172436">
    <property type="protein sequence ID" value="EHB14181.1"/>
    <property type="molecule type" value="Genomic_DNA"/>
</dbReference>
<dbReference type="InterPro" id="IPR019576">
    <property type="entry name" value="Pyridoxamine_oxidase_dimer_C"/>
</dbReference>
<evidence type="ECO:0000259" key="19">
    <source>
        <dbReference type="Pfam" id="PF10590"/>
    </source>
</evidence>
<dbReference type="STRING" id="10181.G5BY20"/>
<evidence type="ECO:0000256" key="8">
    <source>
        <dbReference type="ARBA" id="ARBA00022630"/>
    </source>
</evidence>
<dbReference type="AlphaFoldDB" id="G5BY20"/>
<keyword evidence="10" id="KW-0663">Pyridoxal phosphate</keyword>
<evidence type="ECO:0000256" key="4">
    <source>
        <dbReference type="ARBA" id="ARBA00005037"/>
    </source>
</evidence>
<organism evidence="20 21">
    <name type="scientific">Heterocephalus glaber</name>
    <name type="common">Naked mole rat</name>
    <dbReference type="NCBI Taxonomy" id="10181"/>
    <lineage>
        <taxon>Eukaryota</taxon>
        <taxon>Metazoa</taxon>
        <taxon>Chordata</taxon>
        <taxon>Craniata</taxon>
        <taxon>Vertebrata</taxon>
        <taxon>Euteleostomi</taxon>
        <taxon>Mammalia</taxon>
        <taxon>Eutheria</taxon>
        <taxon>Euarchontoglires</taxon>
        <taxon>Glires</taxon>
        <taxon>Rodentia</taxon>
        <taxon>Hystricomorpha</taxon>
        <taxon>Bathyergidae</taxon>
        <taxon>Heterocephalus</taxon>
    </lineage>
</organism>
<comment type="pathway">
    <text evidence="3">Cofactor metabolism; pyridoxal 5'-phosphate salvage; pyridoxal 5'-phosphate from pyridoxamine 5'-phosphate: step 1/1.</text>
</comment>
<evidence type="ECO:0000256" key="16">
    <source>
        <dbReference type="ARBA" id="ARBA00077914"/>
    </source>
</evidence>
<dbReference type="Proteomes" id="UP000006813">
    <property type="component" value="Unassembled WGS sequence"/>
</dbReference>
<protein>
    <recommendedName>
        <fullName evidence="15">Pyridoxine-5'-phosphate oxidase</fullName>
        <ecNumber evidence="7">1.4.3.5</ecNumber>
    </recommendedName>
    <alternativeName>
        <fullName evidence="16">Pyridoxamine-phosphate oxidase</fullName>
    </alternativeName>
</protein>
<gene>
    <name evidence="20" type="ORF">GW7_00444</name>
</gene>
<sequence>MTRGPLGVTGTLRRLPRWLGYLCQLCGRGAVMDLGPMRKSYRGDREVRPGPWVTCEERGGPRLQGPSGEPGLGSPGGRMGSGDCDPRWLGYLCQLCGRGAVMDLGPMRKSYRGDREAFEETHLASLDPMKQFASWFEEAVQCPDIGEANAMCLATCTRDGKPSARMLLLKGFGQDGFRFFTNYESRKGKELDSNPFASLVFYWEPLHRQDPHLLGQVGPGAAGAGVAGRAKGSTRPARTPQQVRVEGLVQRLPEPEAESYFHSRPKSSQIGAVVSRQSSVIPDREYLRKKNEELEQLYREQEVPKPTYWGGYVLYPQVIEFWQGQTNRLHDRIVFRRGLPTGDPSLGPMTRRGEEGWLYERLAP</sequence>
<accession>G5BY20</accession>
<evidence type="ECO:0000256" key="9">
    <source>
        <dbReference type="ARBA" id="ARBA00022643"/>
    </source>
</evidence>
<evidence type="ECO:0000256" key="11">
    <source>
        <dbReference type="ARBA" id="ARBA00023002"/>
    </source>
</evidence>
<evidence type="ECO:0000313" key="21">
    <source>
        <dbReference type="Proteomes" id="UP000006813"/>
    </source>
</evidence>
<dbReference type="GO" id="GO:0008615">
    <property type="term" value="P:pyridoxine biosynthetic process"/>
    <property type="evidence" value="ECO:0007669"/>
    <property type="project" value="UniProtKB-KW"/>
</dbReference>
<dbReference type="HAMAP" id="MF_01629">
    <property type="entry name" value="PdxH"/>
    <property type="match status" value="1"/>
</dbReference>
<dbReference type="InterPro" id="IPR012349">
    <property type="entry name" value="Split_barrel_FMN-bd"/>
</dbReference>
<dbReference type="InParanoid" id="G5BY20"/>
<comment type="subunit">
    <text evidence="6">Homodimer.</text>
</comment>
<name>G5BY20_HETGA</name>
<keyword evidence="12" id="KW-0664">Pyridoxine biosynthesis</keyword>
<evidence type="ECO:0000259" key="18">
    <source>
        <dbReference type="Pfam" id="PF01243"/>
    </source>
</evidence>
<dbReference type="PANTHER" id="PTHR10851">
    <property type="entry name" value="PYRIDOXINE-5-PHOSPHATE OXIDASE"/>
    <property type="match status" value="1"/>
</dbReference>
<keyword evidence="9" id="KW-0288">FMN</keyword>
<evidence type="ECO:0000256" key="15">
    <source>
        <dbReference type="ARBA" id="ARBA00073441"/>
    </source>
</evidence>
<reference evidence="20 21" key="1">
    <citation type="journal article" date="2011" name="Nature">
        <title>Genome sequencing reveals insights into physiology and longevity of the naked mole rat.</title>
        <authorList>
            <person name="Kim E.B."/>
            <person name="Fang X."/>
            <person name="Fushan A.A."/>
            <person name="Huang Z."/>
            <person name="Lobanov A.V."/>
            <person name="Han L."/>
            <person name="Marino S.M."/>
            <person name="Sun X."/>
            <person name="Turanov A.A."/>
            <person name="Yang P."/>
            <person name="Yim S.H."/>
            <person name="Zhao X."/>
            <person name="Kasaikina M.V."/>
            <person name="Stoletzki N."/>
            <person name="Peng C."/>
            <person name="Polak P."/>
            <person name="Xiong Z."/>
            <person name="Kiezun A."/>
            <person name="Zhu Y."/>
            <person name="Chen Y."/>
            <person name="Kryukov G.V."/>
            <person name="Zhang Q."/>
            <person name="Peshkin L."/>
            <person name="Yang L."/>
            <person name="Bronson R.T."/>
            <person name="Buffenstein R."/>
            <person name="Wang B."/>
            <person name="Han C."/>
            <person name="Li Q."/>
            <person name="Chen L."/>
            <person name="Zhao W."/>
            <person name="Sunyaev S.R."/>
            <person name="Park T.J."/>
            <person name="Zhang G."/>
            <person name="Wang J."/>
            <person name="Gladyshev V.N."/>
        </authorList>
    </citation>
    <scope>NUCLEOTIDE SEQUENCE [LARGE SCALE GENOMIC DNA]</scope>
</reference>
<evidence type="ECO:0000256" key="12">
    <source>
        <dbReference type="ARBA" id="ARBA00023096"/>
    </source>
</evidence>
<evidence type="ECO:0000256" key="2">
    <source>
        <dbReference type="ARBA" id="ARBA00003691"/>
    </source>
</evidence>
<feature type="compositionally biased region" description="Gly residues" evidence="17">
    <location>
        <begin position="68"/>
        <end position="80"/>
    </location>
</feature>
<dbReference type="SUPFAM" id="SSF50475">
    <property type="entry name" value="FMN-binding split barrel"/>
    <property type="match status" value="1"/>
</dbReference>
<dbReference type="InterPro" id="IPR019740">
    <property type="entry name" value="Pyridox_Oxase_CS"/>
</dbReference>
<dbReference type="GO" id="GO:0004733">
    <property type="term" value="F:pyridoxamine phosphate oxidase activity"/>
    <property type="evidence" value="ECO:0007669"/>
    <property type="project" value="UniProtKB-EC"/>
</dbReference>
<feature type="region of interest" description="Disordered" evidence="17">
    <location>
        <begin position="50"/>
        <end position="80"/>
    </location>
</feature>
<comment type="similarity">
    <text evidence="5">Belongs to the pyridoxamine 5'-phosphate oxidase family.</text>
</comment>
<proteinExistence type="inferred from homology"/>
<evidence type="ECO:0000256" key="3">
    <source>
        <dbReference type="ARBA" id="ARBA00004738"/>
    </source>
</evidence>
<dbReference type="eggNOG" id="KOG2586">
    <property type="taxonomic scope" value="Eukaryota"/>
</dbReference>
<evidence type="ECO:0000256" key="14">
    <source>
        <dbReference type="ARBA" id="ARBA00052947"/>
    </source>
</evidence>
<feature type="domain" description="Pyridoxamine 5'-phosphate oxidase N-terminal" evidence="18">
    <location>
        <begin position="145"/>
        <end position="297"/>
    </location>
</feature>
<dbReference type="Pfam" id="PF10590">
    <property type="entry name" value="PNP_phzG_C"/>
    <property type="match status" value="1"/>
</dbReference>
<evidence type="ECO:0000256" key="7">
    <source>
        <dbReference type="ARBA" id="ARBA00012801"/>
    </source>
</evidence>
<dbReference type="GO" id="GO:0010181">
    <property type="term" value="F:FMN binding"/>
    <property type="evidence" value="ECO:0007669"/>
    <property type="project" value="InterPro"/>
</dbReference>
<dbReference type="FunFam" id="2.30.110.10:FF:000019">
    <property type="entry name" value="PNPO isoform 11"/>
    <property type="match status" value="1"/>
</dbReference>
<comment type="catalytic activity">
    <reaction evidence="13">
        <text>pyridoxamine 5'-phosphate + O2 + H2O = pyridoxal 5'-phosphate + H2O2 + NH4(+)</text>
        <dbReference type="Rhea" id="RHEA:15817"/>
        <dbReference type="ChEBI" id="CHEBI:15377"/>
        <dbReference type="ChEBI" id="CHEBI:15379"/>
        <dbReference type="ChEBI" id="CHEBI:16240"/>
        <dbReference type="ChEBI" id="CHEBI:28938"/>
        <dbReference type="ChEBI" id="CHEBI:58451"/>
        <dbReference type="ChEBI" id="CHEBI:597326"/>
        <dbReference type="EC" id="1.4.3.5"/>
    </reaction>
    <physiologicalReaction direction="left-to-right" evidence="13">
        <dbReference type="Rhea" id="RHEA:15818"/>
    </physiologicalReaction>
</comment>
<evidence type="ECO:0000256" key="13">
    <source>
        <dbReference type="ARBA" id="ARBA00050530"/>
    </source>
</evidence>
<evidence type="ECO:0000256" key="10">
    <source>
        <dbReference type="ARBA" id="ARBA00022898"/>
    </source>
</evidence>
<dbReference type="EC" id="1.4.3.5" evidence="7"/>
<keyword evidence="8" id="KW-0285">Flavoprotein</keyword>